<evidence type="ECO:0000256" key="2">
    <source>
        <dbReference type="ARBA" id="ARBA00022741"/>
    </source>
</evidence>
<dbReference type="Proteomes" id="UP000774750">
    <property type="component" value="Unassembled WGS sequence"/>
</dbReference>
<protein>
    <submittedName>
        <fullName evidence="5">YifB family Mg chelatase-like AAA ATPase</fullName>
    </submittedName>
</protein>
<organism evidence="5 6">
    <name type="scientific">Merdimmobilis hominis</name>
    <dbReference type="NCBI Taxonomy" id="2897707"/>
    <lineage>
        <taxon>Bacteria</taxon>
        <taxon>Bacillati</taxon>
        <taxon>Bacillota</taxon>
        <taxon>Clostridia</taxon>
        <taxon>Eubacteriales</taxon>
        <taxon>Oscillospiraceae</taxon>
        <taxon>Merdimmobilis</taxon>
    </lineage>
</organism>
<comment type="caution">
    <text evidence="5">The sequence shown here is derived from an EMBL/GenBank/DDBJ whole genome shotgun (WGS) entry which is preliminary data.</text>
</comment>
<dbReference type="SUPFAM" id="SSF54211">
    <property type="entry name" value="Ribosomal protein S5 domain 2-like"/>
    <property type="match status" value="1"/>
</dbReference>
<dbReference type="InterPro" id="IPR004482">
    <property type="entry name" value="Mg_chelat-rel"/>
</dbReference>
<reference evidence="5" key="2">
    <citation type="journal article" date="2021" name="Sci. Rep.">
        <title>The distribution of antibiotic resistance genes in chicken gut microbiota commensals.</title>
        <authorList>
            <person name="Juricova H."/>
            <person name="Matiasovicova J."/>
            <person name="Kubasova T."/>
            <person name="Cejkova D."/>
            <person name="Rychlik I."/>
        </authorList>
    </citation>
    <scope>NUCLEOTIDE SEQUENCE</scope>
    <source>
        <strain evidence="5">An559</strain>
    </source>
</reference>
<dbReference type="InterPro" id="IPR027417">
    <property type="entry name" value="P-loop_NTPase"/>
</dbReference>
<accession>A0A938X4Y9</accession>
<feature type="domain" description="AAA+ ATPase" evidence="4">
    <location>
        <begin position="209"/>
        <end position="392"/>
    </location>
</feature>
<dbReference type="PANTHER" id="PTHR32039">
    <property type="entry name" value="MAGNESIUM-CHELATASE SUBUNIT CHLI"/>
    <property type="match status" value="1"/>
</dbReference>
<dbReference type="InterPro" id="IPR001208">
    <property type="entry name" value="MCM_dom"/>
</dbReference>
<dbReference type="GO" id="GO:0005524">
    <property type="term" value="F:ATP binding"/>
    <property type="evidence" value="ECO:0007669"/>
    <property type="project" value="UniProtKB-KW"/>
</dbReference>
<dbReference type="InterPro" id="IPR014721">
    <property type="entry name" value="Ribsml_uS5_D2-typ_fold_subgr"/>
</dbReference>
<dbReference type="InterPro" id="IPR020568">
    <property type="entry name" value="Ribosomal_Su5_D2-typ_SF"/>
</dbReference>
<dbReference type="InterPro" id="IPR000523">
    <property type="entry name" value="Mg_chelatse_chII-like_cat_dom"/>
</dbReference>
<gene>
    <name evidence="5" type="ORF">H6A12_01770</name>
</gene>
<dbReference type="PANTHER" id="PTHR32039:SF7">
    <property type="entry name" value="COMPETENCE PROTEIN COMM"/>
    <property type="match status" value="1"/>
</dbReference>
<keyword evidence="6" id="KW-1185">Reference proteome</keyword>
<keyword evidence="2" id="KW-0547">Nucleotide-binding</keyword>
<evidence type="ECO:0000256" key="3">
    <source>
        <dbReference type="ARBA" id="ARBA00022840"/>
    </source>
</evidence>
<dbReference type="InterPro" id="IPR025158">
    <property type="entry name" value="Mg_chelat-rel_C"/>
</dbReference>
<dbReference type="Pfam" id="PF13541">
    <property type="entry name" value="ChlI"/>
    <property type="match status" value="1"/>
</dbReference>
<dbReference type="Gene3D" id="3.30.230.10">
    <property type="match status" value="1"/>
</dbReference>
<evidence type="ECO:0000256" key="1">
    <source>
        <dbReference type="ARBA" id="ARBA00006354"/>
    </source>
</evidence>
<dbReference type="NCBIfam" id="TIGR00368">
    <property type="entry name" value="YifB family Mg chelatase-like AAA ATPase"/>
    <property type="match status" value="1"/>
</dbReference>
<dbReference type="GO" id="GO:0003677">
    <property type="term" value="F:DNA binding"/>
    <property type="evidence" value="ECO:0007669"/>
    <property type="project" value="InterPro"/>
</dbReference>
<evidence type="ECO:0000313" key="5">
    <source>
        <dbReference type="EMBL" id="MBM6919893.1"/>
    </source>
</evidence>
<proteinExistence type="inferred from homology"/>
<dbReference type="Gene3D" id="3.40.50.300">
    <property type="entry name" value="P-loop containing nucleotide triphosphate hydrolases"/>
    <property type="match status" value="1"/>
</dbReference>
<reference evidence="5" key="1">
    <citation type="submission" date="2020-08" db="EMBL/GenBank/DDBJ databases">
        <authorList>
            <person name="Cejkova D."/>
            <person name="Kubasova T."/>
            <person name="Jahodarova E."/>
            <person name="Rychlik I."/>
        </authorList>
    </citation>
    <scope>NUCLEOTIDE SEQUENCE</scope>
    <source>
        <strain evidence="5">An559</strain>
    </source>
</reference>
<dbReference type="InterPro" id="IPR003593">
    <property type="entry name" value="AAA+_ATPase"/>
</dbReference>
<dbReference type="SMART" id="SM00382">
    <property type="entry name" value="AAA"/>
    <property type="match status" value="1"/>
</dbReference>
<evidence type="ECO:0000313" key="6">
    <source>
        <dbReference type="Proteomes" id="UP000774750"/>
    </source>
</evidence>
<dbReference type="PRINTS" id="PR01657">
    <property type="entry name" value="MCMFAMILY"/>
</dbReference>
<dbReference type="EMBL" id="JACJKY010000002">
    <property type="protein sequence ID" value="MBM6919893.1"/>
    <property type="molecule type" value="Genomic_DNA"/>
</dbReference>
<name>A0A938X4Y9_9FIRM</name>
<dbReference type="AlphaFoldDB" id="A0A938X4Y9"/>
<evidence type="ECO:0000259" key="4">
    <source>
        <dbReference type="SMART" id="SM00382"/>
    </source>
</evidence>
<sequence length="508" mass="54442">MNSVKSAGLFGLAGYLVEVETDFAPGLPRFDIVGLPDTAVRESRDRVCAALKNCGYTLPAAKITVNLAPADLKKAGPVYDLPIFLSLLLSSGQLALNLSKCMFVGELSLSGALRPVVGVLPMVLSARGAGCKAVFVPEENAKEAAVVPGITVYGVPHVKTLLAFFEDKTSLSPTAYVSPKNQPVPFVPDFCEVKGQQGARRALEIAAAGGHNALMIGAPGAGKSMLAKRIGSILPDMTFEESIETTMIHSVAGLIDRDAPLITARPFRSPHHTISAPGLSGGGSIVRPGEISLAHNGVLFLDELPEFSRAAMEVLRQPVEDGCVTISRVSGTLTYPCSMMVIAAMNPCPCGYYGHPTKQCTCTPKRVEQYLSRISGPLLDRLDLHIDVLPVSFGEISSNTPAESSAAIKARVDKARAVQHERFRGTNILSNAKIPPARLQTDCRMTDDAKAMIQKAFDKLSLSARAYDRILKVSRTIADLSGDEVINTRHVAEAIQYRSLDRKYFGKK</sequence>
<dbReference type="InterPro" id="IPR045006">
    <property type="entry name" value="CHLI-like"/>
</dbReference>
<dbReference type="Pfam" id="PF13335">
    <property type="entry name" value="Mg_chelatase_C"/>
    <property type="match status" value="1"/>
</dbReference>
<keyword evidence="3" id="KW-0067">ATP-binding</keyword>
<dbReference type="RefSeq" id="WP_204444175.1">
    <property type="nucleotide sequence ID" value="NZ_JACJKY010000002.1"/>
</dbReference>
<dbReference type="SUPFAM" id="SSF52540">
    <property type="entry name" value="P-loop containing nucleoside triphosphate hydrolases"/>
    <property type="match status" value="1"/>
</dbReference>
<comment type="similarity">
    <text evidence="1">Belongs to the Mg-chelatase subunits D/I family. ComM subfamily.</text>
</comment>
<dbReference type="Pfam" id="PF01078">
    <property type="entry name" value="Mg_chelatase"/>
    <property type="match status" value="1"/>
</dbReference>